<feature type="compositionally biased region" description="Basic and acidic residues" evidence="1">
    <location>
        <begin position="1"/>
        <end position="11"/>
    </location>
</feature>
<evidence type="ECO:0000313" key="2">
    <source>
        <dbReference type="EMBL" id="KAJ7191055.1"/>
    </source>
</evidence>
<dbReference type="Proteomes" id="UP001219525">
    <property type="component" value="Unassembled WGS sequence"/>
</dbReference>
<evidence type="ECO:0000313" key="3">
    <source>
        <dbReference type="Proteomes" id="UP001219525"/>
    </source>
</evidence>
<evidence type="ECO:0000256" key="1">
    <source>
        <dbReference type="SAM" id="MobiDB-lite"/>
    </source>
</evidence>
<feature type="compositionally biased region" description="Basic residues" evidence="1">
    <location>
        <begin position="43"/>
        <end position="53"/>
    </location>
</feature>
<protein>
    <submittedName>
        <fullName evidence="2">Uncharacterized protein</fullName>
    </submittedName>
</protein>
<gene>
    <name evidence="2" type="ORF">GGX14DRAFT_601264</name>
</gene>
<feature type="compositionally biased region" description="Basic residues" evidence="1">
    <location>
        <begin position="74"/>
        <end position="94"/>
    </location>
</feature>
<dbReference type="EMBL" id="JARJCW010000138">
    <property type="protein sequence ID" value="KAJ7191055.1"/>
    <property type="molecule type" value="Genomic_DNA"/>
</dbReference>
<feature type="compositionally biased region" description="Basic and acidic residues" evidence="1">
    <location>
        <begin position="199"/>
        <end position="212"/>
    </location>
</feature>
<reference evidence="2" key="1">
    <citation type="submission" date="2023-03" db="EMBL/GenBank/DDBJ databases">
        <title>Massive genome expansion in bonnet fungi (Mycena s.s.) driven by repeated elements and novel gene families across ecological guilds.</title>
        <authorList>
            <consortium name="Lawrence Berkeley National Laboratory"/>
            <person name="Harder C.B."/>
            <person name="Miyauchi S."/>
            <person name="Viragh M."/>
            <person name="Kuo A."/>
            <person name="Thoen E."/>
            <person name="Andreopoulos B."/>
            <person name="Lu D."/>
            <person name="Skrede I."/>
            <person name="Drula E."/>
            <person name="Henrissat B."/>
            <person name="Morin E."/>
            <person name="Kohler A."/>
            <person name="Barry K."/>
            <person name="LaButti K."/>
            <person name="Morin E."/>
            <person name="Salamov A."/>
            <person name="Lipzen A."/>
            <person name="Mereny Z."/>
            <person name="Hegedus B."/>
            <person name="Baldrian P."/>
            <person name="Stursova M."/>
            <person name="Weitz H."/>
            <person name="Taylor A."/>
            <person name="Grigoriev I.V."/>
            <person name="Nagy L.G."/>
            <person name="Martin F."/>
            <person name="Kauserud H."/>
        </authorList>
    </citation>
    <scope>NUCLEOTIDE SEQUENCE</scope>
    <source>
        <strain evidence="2">9144</strain>
    </source>
</reference>
<feature type="region of interest" description="Disordered" evidence="1">
    <location>
        <begin position="1"/>
        <end position="137"/>
    </location>
</feature>
<sequence length="428" mass="48157">MERVHARDSGTRRCRRQRRPVEGGGGAERRKRARARSQEHARRSGMRRRRRQRGCTGRWKAAAAQSVNEPAQGGRRRQQHGGWRRRRGRRKQVHARSQEHARGSGMRQRRRQRGARDSGRRRQRGASTTNPHTLMRVCVRKCGGGRWKVQRRGATKTSLRTAHGDGAGGAGAVRGVEIEPTHAHGSVRRGVQRSGGMGRPERARAHSMERARGGGRRRRRGAWRSSSRTFNGAAACGKRYGEDMQTAGVACRGRAACRGRRWHVKGAGVVQRARVTCKWRGLRETAQVVYYRWPGGVQMVRVACRRRKWLAEGTCGVQTAGVACRALQGILDLLMEVVCIEKRTRRDAPVHTSEFKEVFASTLSSTRSSCSLSSVRVLFAHVLIVGARVLLTRDCAPHSRLCLRIRVVPTSWTSSHMERRPLKQIREA</sequence>
<accession>A0AAD6UR41</accession>
<comment type="caution">
    <text evidence="2">The sequence shown here is derived from an EMBL/GenBank/DDBJ whole genome shotgun (WGS) entry which is preliminary data.</text>
</comment>
<organism evidence="2 3">
    <name type="scientific">Mycena pura</name>
    <dbReference type="NCBI Taxonomy" id="153505"/>
    <lineage>
        <taxon>Eukaryota</taxon>
        <taxon>Fungi</taxon>
        <taxon>Dikarya</taxon>
        <taxon>Basidiomycota</taxon>
        <taxon>Agaricomycotina</taxon>
        <taxon>Agaricomycetes</taxon>
        <taxon>Agaricomycetidae</taxon>
        <taxon>Agaricales</taxon>
        <taxon>Marasmiineae</taxon>
        <taxon>Mycenaceae</taxon>
        <taxon>Mycena</taxon>
    </lineage>
</organism>
<feature type="compositionally biased region" description="Basic residues" evidence="1">
    <location>
        <begin position="213"/>
        <end position="222"/>
    </location>
</feature>
<name>A0AAD6UR41_9AGAR</name>
<dbReference type="AlphaFoldDB" id="A0AAD6UR41"/>
<proteinExistence type="predicted"/>
<keyword evidence="3" id="KW-1185">Reference proteome</keyword>
<feature type="region of interest" description="Disordered" evidence="1">
    <location>
        <begin position="149"/>
        <end position="226"/>
    </location>
</feature>